<evidence type="ECO:0000313" key="1">
    <source>
        <dbReference type="EMBL" id="UTC29746.1"/>
    </source>
</evidence>
<name>A0A9E7N7M2_9CAUD</name>
<reference evidence="1" key="1">
    <citation type="submission" date="2022-05" db="EMBL/GenBank/DDBJ databases">
        <authorList>
            <person name="Friedrich I."/>
            <person name="Poehlein A."/>
            <person name="Schneider D."/>
            <person name="Hertel R."/>
            <person name="Daniel R."/>
        </authorList>
    </citation>
    <scope>NUCLEOTIDE SEQUENCE</scope>
</reference>
<dbReference type="Proteomes" id="UP001057427">
    <property type="component" value="Segment"/>
</dbReference>
<protein>
    <submittedName>
        <fullName evidence="1">Uncharacterized protein</fullName>
    </submittedName>
</protein>
<gene>
    <name evidence="1" type="ORF">BAJUN_01160</name>
</gene>
<evidence type="ECO:0000313" key="2">
    <source>
        <dbReference type="Proteomes" id="UP001057427"/>
    </source>
</evidence>
<organism evidence="1 2">
    <name type="scientific">Brevundimonas phage vB_BgoS-Bajun</name>
    <dbReference type="NCBI Taxonomy" id="2948594"/>
    <lineage>
        <taxon>Viruses</taxon>
        <taxon>Duplodnaviria</taxon>
        <taxon>Heunggongvirae</taxon>
        <taxon>Uroviricota</taxon>
        <taxon>Caudoviricetes</taxon>
        <taxon>Dolichocephalovirinae</taxon>
    </lineage>
</organism>
<proteinExistence type="predicted"/>
<sequence>MIQQLTRREVRKSVGAKCRELKASGRCVALEISARAVEPEEVDAVVEAYRKMRLREVNTYAQVQVVPVGKKFGLNYDRANPESITGPFPSAKQAREWFMRGGR</sequence>
<keyword evidence="2" id="KW-1185">Reference proteome</keyword>
<dbReference type="EMBL" id="ON529858">
    <property type="protein sequence ID" value="UTC29746.1"/>
    <property type="molecule type" value="Genomic_DNA"/>
</dbReference>
<accession>A0A9E7N7M2</accession>